<proteinExistence type="predicted"/>
<organism evidence="1 2">
    <name type="scientific">Halomonas aquatica</name>
    <dbReference type="NCBI Taxonomy" id="3151123"/>
    <lineage>
        <taxon>Bacteria</taxon>
        <taxon>Pseudomonadati</taxon>
        <taxon>Pseudomonadota</taxon>
        <taxon>Gammaproteobacteria</taxon>
        <taxon>Oceanospirillales</taxon>
        <taxon>Halomonadaceae</taxon>
        <taxon>Halomonas</taxon>
    </lineage>
</organism>
<dbReference type="PANTHER" id="PTHR43014:SF4">
    <property type="entry name" value="PYRIDINE NUCLEOTIDE-DISULFIDE OXIDOREDUCTASE RCLA-RELATED"/>
    <property type="match status" value="1"/>
</dbReference>
<sequence length="133" mass="13879">MQEHEVDIAIIGAGSAGLSAWHSARNIVIGTGSRGTWPRLFEAAGDRLVINDDVFEWDDLPESVAVFGPGVIGLELGQALHGVRPGRLSMTPSAPRTALRGPGVEALAGKALVGAPRPALTRPDRSVEGVLLN</sequence>
<dbReference type="RefSeq" id="WP_349761325.1">
    <property type="nucleotide sequence ID" value="NZ_JBEGCJ010000002.1"/>
</dbReference>
<evidence type="ECO:0008006" key="3">
    <source>
        <dbReference type="Google" id="ProtNLM"/>
    </source>
</evidence>
<accession>A0ABV1NH24</accession>
<evidence type="ECO:0000313" key="1">
    <source>
        <dbReference type="EMBL" id="MEQ6917079.1"/>
    </source>
</evidence>
<dbReference type="EMBL" id="JBEGCJ010000002">
    <property type="protein sequence ID" value="MEQ6917079.1"/>
    <property type="molecule type" value="Genomic_DNA"/>
</dbReference>
<gene>
    <name evidence="1" type="ORF">ABE960_06055</name>
</gene>
<evidence type="ECO:0000313" key="2">
    <source>
        <dbReference type="Proteomes" id="UP001442468"/>
    </source>
</evidence>
<dbReference type="PANTHER" id="PTHR43014">
    <property type="entry name" value="MERCURIC REDUCTASE"/>
    <property type="match status" value="1"/>
</dbReference>
<dbReference type="Proteomes" id="UP001442468">
    <property type="component" value="Unassembled WGS sequence"/>
</dbReference>
<protein>
    <recommendedName>
        <fullName evidence="3">FAD/NAD(P)-binding domain-containing protein</fullName>
    </recommendedName>
</protein>
<dbReference type="Gene3D" id="3.50.50.60">
    <property type="entry name" value="FAD/NAD(P)-binding domain"/>
    <property type="match status" value="1"/>
</dbReference>
<name>A0ABV1NH24_9GAMM</name>
<keyword evidence="2" id="KW-1185">Reference proteome</keyword>
<dbReference type="InterPro" id="IPR036188">
    <property type="entry name" value="FAD/NAD-bd_sf"/>
</dbReference>
<comment type="caution">
    <text evidence="1">The sequence shown here is derived from an EMBL/GenBank/DDBJ whole genome shotgun (WGS) entry which is preliminary data.</text>
</comment>
<dbReference type="SUPFAM" id="SSF51905">
    <property type="entry name" value="FAD/NAD(P)-binding domain"/>
    <property type="match status" value="1"/>
</dbReference>
<reference evidence="1 2" key="1">
    <citation type="submission" date="2024-05" db="EMBL/GenBank/DDBJ databases">
        <title>Halomonas sp. SSM6 16S ribosomal RNA gene Genome sequencing and assembly.</title>
        <authorList>
            <person name="Yook S."/>
        </authorList>
    </citation>
    <scope>NUCLEOTIDE SEQUENCE [LARGE SCALE GENOMIC DNA]</scope>
    <source>
        <strain evidence="1 2">SSM6</strain>
    </source>
</reference>